<keyword evidence="1" id="KW-0371">Homeobox</keyword>
<protein>
    <submittedName>
        <fullName evidence="1">Homeobox-leucine zipper protein ATHB-15</fullName>
    </submittedName>
</protein>
<gene>
    <name evidence="1" type="ORF">LOK49_LG08G01719</name>
</gene>
<proteinExistence type="predicted"/>
<name>A0ACC0GYY1_9ERIC</name>
<comment type="caution">
    <text evidence="1">The sequence shown here is derived from an EMBL/GenBank/DDBJ whole genome shotgun (WGS) entry which is preliminary data.</text>
</comment>
<accession>A0ACC0GYY1</accession>
<reference evidence="1 2" key="1">
    <citation type="journal article" date="2022" name="Plant J.">
        <title>Chromosome-level genome of Camellia lanceoleosa provides a valuable resource for understanding genome evolution and self-incompatibility.</title>
        <authorList>
            <person name="Gong W."/>
            <person name="Xiao S."/>
            <person name="Wang L."/>
            <person name="Liao Z."/>
            <person name="Chang Y."/>
            <person name="Mo W."/>
            <person name="Hu G."/>
            <person name="Li W."/>
            <person name="Zhao G."/>
            <person name="Zhu H."/>
            <person name="Hu X."/>
            <person name="Ji K."/>
            <person name="Xiang X."/>
            <person name="Song Q."/>
            <person name="Yuan D."/>
            <person name="Jin S."/>
            <person name="Zhang L."/>
        </authorList>
    </citation>
    <scope>NUCLEOTIDE SEQUENCE [LARGE SCALE GENOMIC DNA]</scope>
    <source>
        <strain evidence="1">SQ_2022a</strain>
    </source>
</reference>
<dbReference type="Proteomes" id="UP001060215">
    <property type="component" value="Chromosome 9"/>
</dbReference>
<keyword evidence="2" id="KW-1185">Reference proteome</keyword>
<evidence type="ECO:0000313" key="1">
    <source>
        <dbReference type="EMBL" id="KAI8004766.1"/>
    </source>
</evidence>
<sequence length="105" mass="11789">MLKMGMQLVGLHMPSLVRLAYFGPGGENPESYFSAVSSSLLEAALNALPVFTFANQARLDLLETTLVALQDITLERILDDHGKKTLFSELPQIMQQVQFFIIYKR</sequence>
<organism evidence="1 2">
    <name type="scientific">Camellia lanceoleosa</name>
    <dbReference type="NCBI Taxonomy" id="1840588"/>
    <lineage>
        <taxon>Eukaryota</taxon>
        <taxon>Viridiplantae</taxon>
        <taxon>Streptophyta</taxon>
        <taxon>Embryophyta</taxon>
        <taxon>Tracheophyta</taxon>
        <taxon>Spermatophyta</taxon>
        <taxon>Magnoliopsida</taxon>
        <taxon>eudicotyledons</taxon>
        <taxon>Gunneridae</taxon>
        <taxon>Pentapetalae</taxon>
        <taxon>asterids</taxon>
        <taxon>Ericales</taxon>
        <taxon>Theaceae</taxon>
        <taxon>Camellia</taxon>
    </lineage>
</organism>
<keyword evidence="1" id="KW-0238">DNA-binding</keyword>
<dbReference type="EMBL" id="CM045766">
    <property type="protein sequence ID" value="KAI8004766.1"/>
    <property type="molecule type" value="Genomic_DNA"/>
</dbReference>
<evidence type="ECO:0000313" key="2">
    <source>
        <dbReference type="Proteomes" id="UP001060215"/>
    </source>
</evidence>